<reference evidence="3 4" key="1">
    <citation type="submission" date="2022-05" db="EMBL/GenBank/DDBJ databases">
        <authorList>
            <consortium name="Genoscope - CEA"/>
            <person name="William W."/>
        </authorList>
    </citation>
    <scope>NUCLEOTIDE SEQUENCE [LARGE SCALE GENOMIC DNA]</scope>
</reference>
<dbReference type="GO" id="GO:0005655">
    <property type="term" value="C:nucleolar ribonuclease P complex"/>
    <property type="evidence" value="ECO:0007669"/>
    <property type="project" value="InterPro"/>
</dbReference>
<dbReference type="InterPro" id="IPR029064">
    <property type="entry name" value="Ribosomal_eL30-like_sf"/>
</dbReference>
<comment type="caution">
    <text evidence="3">The sequence shown here is derived from an EMBL/GenBank/DDBJ whole genome shotgun (WGS) entry which is preliminary data.</text>
</comment>
<dbReference type="PANTHER" id="PTHR46948">
    <property type="entry name" value="RIBONUCLEASE P PROTEIN SUBUNIT P38"/>
    <property type="match status" value="1"/>
</dbReference>
<dbReference type="InterPro" id="IPR042848">
    <property type="entry name" value="Rpp38"/>
</dbReference>
<feature type="region of interest" description="Disordered" evidence="1">
    <location>
        <begin position="314"/>
        <end position="340"/>
    </location>
</feature>
<accession>A0AAU9XEW9</accession>
<dbReference type="AlphaFoldDB" id="A0AAU9XEW9"/>
<dbReference type="GO" id="GO:0004526">
    <property type="term" value="F:ribonuclease P activity"/>
    <property type="evidence" value="ECO:0007669"/>
    <property type="project" value="TreeGrafter"/>
</dbReference>
<dbReference type="GO" id="GO:0001650">
    <property type="term" value="C:fibrillar center"/>
    <property type="evidence" value="ECO:0007669"/>
    <property type="project" value="TreeGrafter"/>
</dbReference>
<evidence type="ECO:0000259" key="2">
    <source>
        <dbReference type="Pfam" id="PF01248"/>
    </source>
</evidence>
<protein>
    <recommendedName>
        <fullName evidence="2">Ribosomal protein eL8/eL30/eS12/Gadd45 domain-containing protein</fullName>
    </recommendedName>
</protein>
<keyword evidence="4" id="KW-1185">Reference proteome</keyword>
<name>A0AAU9XEW9_9CNID</name>
<feature type="compositionally biased region" description="Polar residues" evidence="1">
    <location>
        <begin position="314"/>
        <end position="326"/>
    </location>
</feature>
<organism evidence="3 4">
    <name type="scientific">Pocillopora meandrina</name>
    <dbReference type="NCBI Taxonomy" id="46732"/>
    <lineage>
        <taxon>Eukaryota</taxon>
        <taxon>Metazoa</taxon>
        <taxon>Cnidaria</taxon>
        <taxon>Anthozoa</taxon>
        <taxon>Hexacorallia</taxon>
        <taxon>Scleractinia</taxon>
        <taxon>Astrocoeniina</taxon>
        <taxon>Pocilloporidae</taxon>
        <taxon>Pocillopora</taxon>
    </lineage>
</organism>
<dbReference type="EMBL" id="CALNXJ010000039">
    <property type="protein sequence ID" value="CAH3144767.1"/>
    <property type="molecule type" value="Genomic_DNA"/>
</dbReference>
<dbReference type="GO" id="GO:0001682">
    <property type="term" value="P:tRNA 5'-leader removal"/>
    <property type="evidence" value="ECO:0007669"/>
    <property type="project" value="InterPro"/>
</dbReference>
<proteinExistence type="predicted"/>
<gene>
    <name evidence="3" type="ORF">PMEA_00021235</name>
</gene>
<dbReference type="Pfam" id="PF01248">
    <property type="entry name" value="Ribosomal_L7Ae"/>
    <property type="match status" value="1"/>
</dbReference>
<evidence type="ECO:0000313" key="4">
    <source>
        <dbReference type="Proteomes" id="UP001159428"/>
    </source>
</evidence>
<dbReference type="GO" id="GO:0033204">
    <property type="term" value="F:ribonuclease P RNA binding"/>
    <property type="evidence" value="ECO:0007669"/>
    <property type="project" value="TreeGrafter"/>
</dbReference>
<dbReference type="Proteomes" id="UP001159428">
    <property type="component" value="Unassembled WGS sequence"/>
</dbReference>
<feature type="domain" description="Ribosomal protein eL8/eL30/eS12/Gadd45" evidence="2">
    <location>
        <begin position="70"/>
        <end position="145"/>
    </location>
</feature>
<dbReference type="SUPFAM" id="SSF55315">
    <property type="entry name" value="L30e-like"/>
    <property type="match status" value="1"/>
</dbReference>
<sequence length="362" mass="39395">MAATVKKHGIRKRRFPQSATRHALASPYHLEWPALKRGGSTAIINEIIRVLEPLQFEQLCTKSRKASEQNEKDKVKHLRSGLLLGLSNVIKALERGTVRLVLVDHHIEPPALLQHILLLCTTRKVPAGAIFGMSNSRVPHVLGVRKLAAFAFKNTDVPTIYDGLVDYITTKILPLDVPWLLSSGEQRETPTAIYTAEGADSDKKQFPGIQDMEIEMGEYNDDGKNGNLPTGESKSTILQGAGDSSGNISSNDEVNRILPGTSASFVSLQDANVNISLADGSPACSDNTVLNSSDVCTDSNSKLNCSGNCISNSQGNPDDTQCSSDAKSNRDSSKGRRYGQPSLVYLRPFVKSYMVEKDKLSK</sequence>
<dbReference type="PANTHER" id="PTHR46948:SF1">
    <property type="entry name" value="RIBONUCLEASE P PROTEIN SUBUNIT P38"/>
    <property type="match status" value="1"/>
</dbReference>
<dbReference type="GO" id="GO:0000172">
    <property type="term" value="C:ribonuclease MRP complex"/>
    <property type="evidence" value="ECO:0007669"/>
    <property type="project" value="InterPro"/>
</dbReference>
<evidence type="ECO:0000256" key="1">
    <source>
        <dbReference type="SAM" id="MobiDB-lite"/>
    </source>
</evidence>
<dbReference type="Gene3D" id="3.30.1330.30">
    <property type="match status" value="1"/>
</dbReference>
<evidence type="ECO:0000313" key="3">
    <source>
        <dbReference type="EMBL" id="CAH3144767.1"/>
    </source>
</evidence>
<dbReference type="InterPro" id="IPR004038">
    <property type="entry name" value="Ribosomal_eL8/eL30/eS12/Gad45"/>
</dbReference>